<reference evidence="1" key="2">
    <citation type="submission" date="2015-03" db="EMBL/GenBank/DDBJ databases">
        <authorList>
            <person name="Chow C.-E.T."/>
            <person name="Winget D.M."/>
            <person name="White R.A.III."/>
            <person name="Hallam S.J."/>
            <person name="Suttle C.A."/>
        </authorList>
    </citation>
    <scope>NUCLEOTIDE SEQUENCE</scope>
    <source>
        <strain evidence="1">H4084944</strain>
    </source>
</reference>
<dbReference type="EMBL" id="KR029590">
    <property type="protein sequence ID" value="AKH47271.1"/>
    <property type="molecule type" value="Genomic_DNA"/>
</dbReference>
<protein>
    <submittedName>
        <fullName evidence="1">Uncharacterized protein</fullName>
    </submittedName>
</protein>
<reference evidence="1" key="1">
    <citation type="journal article" date="2015" name="Front. Microbiol.">
        <title>Combining genomic sequencing methods to explore viral diversity and reveal potential virus-host interactions.</title>
        <authorList>
            <person name="Chow C.E."/>
            <person name="Winget D.M."/>
            <person name="White R.A.III."/>
            <person name="Hallam S.J."/>
            <person name="Suttle C.A."/>
        </authorList>
    </citation>
    <scope>NUCLEOTIDE SEQUENCE</scope>
    <source>
        <strain evidence="1">H4084944</strain>
    </source>
</reference>
<evidence type="ECO:0000313" key="1">
    <source>
        <dbReference type="EMBL" id="AKH47271.1"/>
    </source>
</evidence>
<proteinExistence type="predicted"/>
<accession>A0A0F7L8F1</accession>
<dbReference type="SUPFAM" id="SSF52402">
    <property type="entry name" value="Adenine nucleotide alpha hydrolases-like"/>
    <property type="match status" value="1"/>
</dbReference>
<organism evidence="1">
    <name type="scientific">uncultured marine virus</name>
    <dbReference type="NCBI Taxonomy" id="186617"/>
    <lineage>
        <taxon>Viruses</taxon>
        <taxon>environmental samples</taxon>
    </lineage>
</organism>
<name>A0A0F7L8F1_9VIRU</name>
<sequence>MKVLIPFTGGINSTYAMYKWLTETDHEIYAKYGYDTWLSQEKTDLEVERINLSVAWLKENCRDFDFEIRDFSDPYVEDMQPIRVGFTKGLLDQGRLRRRYEAAGQWSTEVGADAVVMGVSVENTSMDCGYNALRVEIEKTGVNVYLPSLGFDPAPTGADLDWDEIAARMTGRYEQFEALPTALQDFTQRCDATVCTDLTCLTCAYTRGYEKFIADGKTGRDFDRYCAEKGSYGPWRSEADPAEYMYRGGCCDECGLFNYLADAAGREWPSVIISRERIKWFADNGADMSGIETEEQFGDWCGRMGRINLDRGVDSDAMPDNGEEWRAAILEAALL</sequence>